<dbReference type="InterPro" id="IPR040026">
    <property type="entry name" value="FliD"/>
</dbReference>
<feature type="domain" description="Flagellar hook-associated protein 2 C-terminal" evidence="7">
    <location>
        <begin position="231"/>
        <end position="447"/>
    </location>
</feature>
<dbReference type="PANTHER" id="PTHR30288">
    <property type="entry name" value="FLAGELLAR CAP/ASSEMBLY PROTEIN FLID"/>
    <property type="match status" value="1"/>
</dbReference>
<dbReference type="Proteomes" id="UP001216510">
    <property type="component" value="Chromosome"/>
</dbReference>
<comment type="subunit">
    <text evidence="2 5">Homopentamer.</text>
</comment>
<keyword evidence="5" id="KW-0964">Secreted</keyword>
<keyword evidence="8" id="KW-0282">Flagellum</keyword>
<keyword evidence="8" id="KW-0966">Cell projection</keyword>
<proteinExistence type="inferred from homology"/>
<evidence type="ECO:0000256" key="2">
    <source>
        <dbReference type="ARBA" id="ARBA00011255"/>
    </source>
</evidence>
<comment type="function">
    <text evidence="5">Required for morphogenesis and for the elongation of the flagellar filament by facilitating polymerization of the flagellin monomers at the tip of growing filament. Forms a capping structure, which prevents flagellin subunits (transported through the central channel of the flagellum) from leaking out without polymerization at the distal end.</text>
</comment>
<reference evidence="8 9" key="1">
    <citation type="submission" date="2023-02" db="EMBL/GenBank/DDBJ databases">
        <title>Gemone sequence of Telluria chitinolytica ACM 3522T.</title>
        <authorList>
            <person name="Frediansyah A."/>
            <person name="Miess H."/>
            <person name="Gross H."/>
        </authorList>
    </citation>
    <scope>NUCLEOTIDE SEQUENCE [LARGE SCALE GENOMIC DNA]</scope>
    <source>
        <strain evidence="8 9">ACM 3522</strain>
    </source>
</reference>
<feature type="domain" description="Flagellar hook-associated protein 2 N-terminal" evidence="6">
    <location>
        <begin position="8"/>
        <end position="101"/>
    </location>
</feature>
<evidence type="ECO:0000256" key="1">
    <source>
        <dbReference type="ARBA" id="ARBA00009764"/>
    </source>
</evidence>
<keyword evidence="4 5" id="KW-0975">Bacterial flagellum</keyword>
<evidence type="ECO:0000256" key="3">
    <source>
        <dbReference type="ARBA" id="ARBA00023054"/>
    </source>
</evidence>
<evidence type="ECO:0000313" key="9">
    <source>
        <dbReference type="Proteomes" id="UP001216510"/>
    </source>
</evidence>
<gene>
    <name evidence="8" type="primary">fliD</name>
    <name evidence="8" type="ORF">PX653_04610</name>
</gene>
<evidence type="ECO:0000313" key="8">
    <source>
        <dbReference type="EMBL" id="WEF34061.1"/>
    </source>
</evidence>
<dbReference type="InterPro" id="IPR018247">
    <property type="entry name" value="EF_Hand_1_Ca_BS"/>
</dbReference>
<dbReference type="Pfam" id="PF02465">
    <property type="entry name" value="FliD_N"/>
    <property type="match status" value="1"/>
</dbReference>
<keyword evidence="9" id="KW-1185">Reference proteome</keyword>
<dbReference type="InterPro" id="IPR010809">
    <property type="entry name" value="FliD_C"/>
</dbReference>
<name>A0ABY8BED1_9BURK</name>
<dbReference type="PANTHER" id="PTHR30288:SF0">
    <property type="entry name" value="FLAGELLAR HOOK-ASSOCIATED PROTEIN 2"/>
    <property type="match status" value="1"/>
</dbReference>
<dbReference type="EMBL" id="CP119083">
    <property type="protein sequence ID" value="WEF34061.1"/>
    <property type="molecule type" value="Genomic_DNA"/>
</dbReference>
<accession>A0ABY8BED1</accession>
<comment type="similarity">
    <text evidence="1 5">Belongs to the FliD family.</text>
</comment>
<evidence type="ECO:0000259" key="7">
    <source>
        <dbReference type="Pfam" id="PF07195"/>
    </source>
</evidence>
<evidence type="ECO:0000256" key="5">
    <source>
        <dbReference type="RuleBase" id="RU362066"/>
    </source>
</evidence>
<evidence type="ECO:0000259" key="6">
    <source>
        <dbReference type="Pfam" id="PF02465"/>
    </source>
</evidence>
<keyword evidence="8" id="KW-0969">Cilium</keyword>
<keyword evidence="3" id="KW-0175">Coiled coil</keyword>
<evidence type="ECO:0000256" key="4">
    <source>
        <dbReference type="ARBA" id="ARBA00023143"/>
    </source>
</evidence>
<dbReference type="RefSeq" id="WP_277416743.1">
    <property type="nucleotide sequence ID" value="NZ_CP119083.1"/>
</dbReference>
<dbReference type="InterPro" id="IPR003481">
    <property type="entry name" value="FliD_N"/>
</dbReference>
<dbReference type="PROSITE" id="PS00018">
    <property type="entry name" value="EF_HAND_1"/>
    <property type="match status" value="1"/>
</dbReference>
<comment type="subcellular location">
    <subcellularLocation>
        <location evidence="5">Secreted</location>
    </subcellularLocation>
    <subcellularLocation>
        <location evidence="5">Bacterial flagellum</location>
    </subcellularLocation>
</comment>
<organism evidence="8 9">
    <name type="scientific">Pseudoduganella chitinolytica</name>
    <dbReference type="NCBI Taxonomy" id="34070"/>
    <lineage>
        <taxon>Bacteria</taxon>
        <taxon>Pseudomonadati</taxon>
        <taxon>Pseudomonadota</taxon>
        <taxon>Betaproteobacteria</taxon>
        <taxon>Burkholderiales</taxon>
        <taxon>Oxalobacteraceae</taxon>
        <taxon>Telluria group</taxon>
        <taxon>Pseudoduganella</taxon>
    </lineage>
</organism>
<dbReference type="Pfam" id="PF07195">
    <property type="entry name" value="FliD_C"/>
    <property type="match status" value="1"/>
</dbReference>
<sequence length="462" mass="48025">MATTAATYDPKSTATQLATAYIQDRQSILTSQNTTATSTEKALSSLNSALNTFEGVMSGLSLKKSVLATSATFSSTVGTASASTSATPGNYFFYVEQLATANQAAYENLSDTTPIAEAGTISVSVGSTSFPVDLATADKSGDGILSVKELAAAINIASGNTAKVTASTMTVNGVQQLVLTGTETGAANTVSIDTTALPAGALKDALDLPGNRKDLIVAQDAIVWLGDQGTGTPLQQASNTYNVIDGVSMTFTKAQTLGEKPVSLTVGTDSSGTQANLQGFVDGWNAMIKTLQGLTDSGDATKGDAAAVFHADAGVQALRTRMQAALRQQVGGVSLVNYGITAQRDGTLALDTTRLNKALAANPTGLDAVMGSSSLTTPSGVMGSLDKLMDQWTDTSTGQISKRRDNNTKLQSTILDRQARLDKQYESAYVRYLNQFTKLQTLQAQMSSNTSIFDALFGDKSN</sequence>
<protein>
    <recommendedName>
        <fullName evidence="5">Flagellar hook-associated protein 2</fullName>
        <shortName evidence="5">HAP2</shortName>
    </recommendedName>
    <alternativeName>
        <fullName evidence="5">Flagellar cap protein</fullName>
    </alternativeName>
</protein>